<evidence type="ECO:0000259" key="6">
    <source>
        <dbReference type="PROSITE" id="PS50850"/>
    </source>
</evidence>
<evidence type="ECO:0000313" key="7">
    <source>
        <dbReference type="EMBL" id="VEL35181.1"/>
    </source>
</evidence>
<keyword evidence="3 5" id="KW-1133">Transmembrane helix</keyword>
<evidence type="ECO:0000256" key="1">
    <source>
        <dbReference type="ARBA" id="ARBA00004141"/>
    </source>
</evidence>
<name>A0A448XEY7_9PLAT</name>
<keyword evidence="8" id="KW-1185">Reference proteome</keyword>
<evidence type="ECO:0000313" key="8">
    <source>
        <dbReference type="Proteomes" id="UP000784294"/>
    </source>
</evidence>
<dbReference type="Proteomes" id="UP000784294">
    <property type="component" value="Unassembled WGS sequence"/>
</dbReference>
<dbReference type="AlphaFoldDB" id="A0A448XEY7"/>
<reference evidence="7" key="1">
    <citation type="submission" date="2018-11" db="EMBL/GenBank/DDBJ databases">
        <authorList>
            <consortium name="Pathogen Informatics"/>
        </authorList>
    </citation>
    <scope>NUCLEOTIDE SEQUENCE</scope>
</reference>
<organism evidence="7 8">
    <name type="scientific">Protopolystoma xenopodis</name>
    <dbReference type="NCBI Taxonomy" id="117903"/>
    <lineage>
        <taxon>Eukaryota</taxon>
        <taxon>Metazoa</taxon>
        <taxon>Spiralia</taxon>
        <taxon>Lophotrochozoa</taxon>
        <taxon>Platyhelminthes</taxon>
        <taxon>Monogenea</taxon>
        <taxon>Polyopisthocotylea</taxon>
        <taxon>Polystomatidea</taxon>
        <taxon>Polystomatidae</taxon>
        <taxon>Protopolystoma</taxon>
    </lineage>
</organism>
<dbReference type="OrthoDB" id="546893at2759"/>
<sequence length="101" mass="10688">MRGLYSEILGPSLIALRDLTNSNRMDFSSALSVRATGMFVGSVSWGVLADKAPRHRDFLLAVAIFLGGLTNILIPKCTDLPGFTAVMFAAGFGHGALTSSK</sequence>
<dbReference type="EMBL" id="CAAALY010249247">
    <property type="protein sequence ID" value="VEL35181.1"/>
    <property type="molecule type" value="Genomic_DNA"/>
</dbReference>
<dbReference type="InterPro" id="IPR020846">
    <property type="entry name" value="MFS_dom"/>
</dbReference>
<evidence type="ECO:0000256" key="2">
    <source>
        <dbReference type="ARBA" id="ARBA00022692"/>
    </source>
</evidence>
<proteinExistence type="predicted"/>
<feature type="transmembrane region" description="Helical" evidence="5">
    <location>
        <begin position="31"/>
        <end position="49"/>
    </location>
</feature>
<dbReference type="GO" id="GO:0022857">
    <property type="term" value="F:transmembrane transporter activity"/>
    <property type="evidence" value="ECO:0007669"/>
    <property type="project" value="InterPro"/>
</dbReference>
<evidence type="ECO:0000256" key="5">
    <source>
        <dbReference type="SAM" id="Phobius"/>
    </source>
</evidence>
<protein>
    <recommendedName>
        <fullName evidence="6">Major facilitator superfamily (MFS) profile domain-containing protein</fullName>
    </recommendedName>
</protein>
<feature type="domain" description="Major facilitator superfamily (MFS) profile" evidence="6">
    <location>
        <begin position="1"/>
        <end position="101"/>
    </location>
</feature>
<dbReference type="PROSITE" id="PS50850">
    <property type="entry name" value="MFS"/>
    <property type="match status" value="1"/>
</dbReference>
<dbReference type="PANTHER" id="PTHR23121">
    <property type="entry name" value="SODIUM-DEPENDENT GLUCOSE TRANSPORTER 1"/>
    <property type="match status" value="1"/>
</dbReference>
<comment type="subcellular location">
    <subcellularLocation>
        <location evidence="1">Membrane</location>
        <topology evidence="1">Multi-pass membrane protein</topology>
    </subcellularLocation>
</comment>
<dbReference type="Gene3D" id="1.20.1250.20">
    <property type="entry name" value="MFS general substrate transporter like domains"/>
    <property type="match status" value="1"/>
</dbReference>
<gene>
    <name evidence="7" type="ORF">PXEA_LOCUS28621</name>
</gene>
<feature type="transmembrane region" description="Helical" evidence="5">
    <location>
        <begin position="58"/>
        <end position="74"/>
    </location>
</feature>
<dbReference type="InterPro" id="IPR036259">
    <property type="entry name" value="MFS_trans_sf"/>
</dbReference>
<evidence type="ECO:0000256" key="4">
    <source>
        <dbReference type="ARBA" id="ARBA00023136"/>
    </source>
</evidence>
<feature type="transmembrane region" description="Helical" evidence="5">
    <location>
        <begin position="80"/>
        <end position="97"/>
    </location>
</feature>
<keyword evidence="4 5" id="KW-0472">Membrane</keyword>
<dbReference type="SUPFAM" id="SSF103473">
    <property type="entry name" value="MFS general substrate transporter"/>
    <property type="match status" value="1"/>
</dbReference>
<dbReference type="GO" id="GO:0016020">
    <property type="term" value="C:membrane"/>
    <property type="evidence" value="ECO:0007669"/>
    <property type="project" value="UniProtKB-SubCell"/>
</dbReference>
<accession>A0A448XEY7</accession>
<keyword evidence="2 5" id="KW-0812">Transmembrane</keyword>
<dbReference type="PANTHER" id="PTHR23121:SF9">
    <property type="entry name" value="SODIUM-DEPENDENT GLUCOSE TRANSPORTER 1"/>
    <property type="match status" value="1"/>
</dbReference>
<comment type="caution">
    <text evidence="7">The sequence shown here is derived from an EMBL/GenBank/DDBJ whole genome shotgun (WGS) entry which is preliminary data.</text>
</comment>
<evidence type="ECO:0000256" key="3">
    <source>
        <dbReference type="ARBA" id="ARBA00022989"/>
    </source>
</evidence>